<reference evidence="1 2" key="1">
    <citation type="journal article" date="2019" name="ACS Chem. Biol.">
        <title>Identification and Mobilization of a Cryptic Antibiotic Biosynthesis Gene Locus from a Human-Pathogenic Nocardia Isolate.</title>
        <authorList>
            <person name="Herisse M."/>
            <person name="Ishida K."/>
            <person name="Porter J.L."/>
            <person name="Howden B."/>
            <person name="Hertweck C."/>
            <person name="Stinear T.P."/>
            <person name="Pidot S.J."/>
        </authorList>
    </citation>
    <scope>NUCLEOTIDE SEQUENCE [LARGE SCALE GENOMIC DNA]</scope>
    <source>
        <strain evidence="1 2">AUSMDU00024985</strain>
    </source>
</reference>
<name>A0A6G9Y103_NOCBR</name>
<dbReference type="EMBL" id="CP046171">
    <property type="protein sequence ID" value="QIS06796.1"/>
    <property type="molecule type" value="Genomic_DNA"/>
</dbReference>
<dbReference type="AlphaFoldDB" id="A0A6G9Y103"/>
<proteinExistence type="predicted"/>
<evidence type="ECO:0000313" key="2">
    <source>
        <dbReference type="Proteomes" id="UP000501705"/>
    </source>
</evidence>
<sequence>MSVILGTVTEVQHGPDGRITIEATITGEDVLAFLPGHQVGVHLHYEPPLDAPTQQGMTNAPQ</sequence>
<organism evidence="1 2">
    <name type="scientific">Nocardia brasiliensis</name>
    <dbReference type="NCBI Taxonomy" id="37326"/>
    <lineage>
        <taxon>Bacteria</taxon>
        <taxon>Bacillati</taxon>
        <taxon>Actinomycetota</taxon>
        <taxon>Actinomycetes</taxon>
        <taxon>Mycobacteriales</taxon>
        <taxon>Nocardiaceae</taxon>
        <taxon>Nocardia</taxon>
    </lineage>
</organism>
<evidence type="ECO:0000313" key="1">
    <source>
        <dbReference type="EMBL" id="QIS06796.1"/>
    </source>
</evidence>
<accession>A0A6G9Y103</accession>
<gene>
    <name evidence="1" type="ORF">F5X71_34805</name>
</gene>
<dbReference type="RefSeq" id="WP_167465809.1">
    <property type="nucleotide sequence ID" value="NZ_CP046171.1"/>
</dbReference>
<dbReference type="Proteomes" id="UP000501705">
    <property type="component" value="Chromosome"/>
</dbReference>
<protein>
    <submittedName>
        <fullName evidence="1">Uncharacterized protein</fullName>
    </submittedName>
</protein>